<dbReference type="Proteomes" id="UP001309876">
    <property type="component" value="Unassembled WGS sequence"/>
</dbReference>
<protein>
    <submittedName>
        <fullName evidence="4">Uncharacterized protein</fullName>
    </submittedName>
</protein>
<keyword evidence="3" id="KW-0560">Oxidoreductase</keyword>
<comment type="caution">
    <text evidence="4">The sequence shown here is derived from an EMBL/GenBank/DDBJ whole genome shotgun (WGS) entry which is preliminary data.</text>
</comment>
<dbReference type="PRINTS" id="PR00081">
    <property type="entry name" value="GDHRDH"/>
</dbReference>
<dbReference type="Pfam" id="PF13561">
    <property type="entry name" value="adh_short_C2"/>
    <property type="match status" value="1"/>
</dbReference>
<evidence type="ECO:0000256" key="2">
    <source>
        <dbReference type="ARBA" id="ARBA00022857"/>
    </source>
</evidence>
<keyword evidence="2" id="KW-0521">NADP</keyword>
<dbReference type="InterPro" id="IPR002347">
    <property type="entry name" value="SDR_fam"/>
</dbReference>
<dbReference type="PROSITE" id="PS00061">
    <property type="entry name" value="ADH_SHORT"/>
    <property type="match status" value="1"/>
</dbReference>
<dbReference type="FunFam" id="3.40.50.720:FF:000084">
    <property type="entry name" value="Short-chain dehydrogenase reductase"/>
    <property type="match status" value="1"/>
</dbReference>
<keyword evidence="5" id="KW-1185">Reference proteome</keyword>
<proteinExistence type="inferred from homology"/>
<evidence type="ECO:0000313" key="4">
    <source>
        <dbReference type="EMBL" id="KAK5087057.1"/>
    </source>
</evidence>
<dbReference type="Gene3D" id="3.40.50.720">
    <property type="entry name" value="NAD(P)-binding Rossmann-like Domain"/>
    <property type="match status" value="1"/>
</dbReference>
<organism evidence="4 5">
    <name type="scientific">Lithohypha guttulata</name>
    <dbReference type="NCBI Taxonomy" id="1690604"/>
    <lineage>
        <taxon>Eukaryota</taxon>
        <taxon>Fungi</taxon>
        <taxon>Dikarya</taxon>
        <taxon>Ascomycota</taxon>
        <taxon>Pezizomycotina</taxon>
        <taxon>Eurotiomycetes</taxon>
        <taxon>Chaetothyriomycetidae</taxon>
        <taxon>Chaetothyriales</taxon>
        <taxon>Trichomeriaceae</taxon>
        <taxon>Lithohypha</taxon>
    </lineage>
</organism>
<dbReference type="CDD" id="cd05233">
    <property type="entry name" value="SDR_c"/>
    <property type="match status" value="1"/>
</dbReference>
<dbReference type="InterPro" id="IPR036291">
    <property type="entry name" value="NAD(P)-bd_dom_sf"/>
</dbReference>
<dbReference type="SUPFAM" id="SSF51735">
    <property type="entry name" value="NAD(P)-binding Rossmann-fold domains"/>
    <property type="match status" value="1"/>
</dbReference>
<dbReference type="InterPro" id="IPR020904">
    <property type="entry name" value="Sc_DH/Rdtase_CS"/>
</dbReference>
<dbReference type="PRINTS" id="PR00080">
    <property type="entry name" value="SDRFAMILY"/>
</dbReference>
<evidence type="ECO:0000256" key="3">
    <source>
        <dbReference type="ARBA" id="ARBA00023002"/>
    </source>
</evidence>
<sequence length="263" mass="27786">MASKHRYAVYPSLADRVVVVSGGAMGIGASMVEHFSLQGCRVIFLDISADAANNLIQKVVGLEATHAPVFHQCDLTDIDGALKPVAAKILAEYPQIHGLINNAAGSAKAQRMPTQDITSDIWNASLAVNLSHQFFLTQALLPGLLAAGSASIINMGSITWAIPSTGSLAYATCKAAVVGLTRTLAHEFGSRGIRVNSIMPGSVATEAEVRDVHTPEYLAMIMQRQALNRLIEPADIARTALWLVADDSGGVTNQNVVVDGGWT</sequence>
<evidence type="ECO:0000256" key="1">
    <source>
        <dbReference type="ARBA" id="ARBA00006484"/>
    </source>
</evidence>
<dbReference type="PANTHER" id="PTHR43639:SF1">
    <property type="entry name" value="SHORT-CHAIN DEHYDROGENASE_REDUCTASE FAMILY PROTEIN"/>
    <property type="match status" value="1"/>
</dbReference>
<evidence type="ECO:0000313" key="5">
    <source>
        <dbReference type="Proteomes" id="UP001309876"/>
    </source>
</evidence>
<dbReference type="PANTHER" id="PTHR43639">
    <property type="entry name" value="OXIDOREDUCTASE, SHORT-CHAIN DEHYDROGENASE/REDUCTASE FAMILY (AFU_ORTHOLOGUE AFUA_5G02870)"/>
    <property type="match status" value="1"/>
</dbReference>
<reference evidence="4 5" key="1">
    <citation type="submission" date="2023-08" db="EMBL/GenBank/DDBJ databases">
        <title>Black Yeasts Isolated from many extreme environments.</title>
        <authorList>
            <person name="Coleine C."/>
            <person name="Stajich J.E."/>
            <person name="Selbmann L."/>
        </authorList>
    </citation>
    <scope>NUCLEOTIDE SEQUENCE [LARGE SCALE GENOMIC DNA]</scope>
    <source>
        <strain evidence="4 5">CCFEE 5910</strain>
    </source>
</reference>
<name>A0AAN7T354_9EURO</name>
<gene>
    <name evidence="4" type="ORF">LTR05_004228</name>
</gene>
<dbReference type="EMBL" id="JAVRRJ010000003">
    <property type="protein sequence ID" value="KAK5087057.1"/>
    <property type="molecule type" value="Genomic_DNA"/>
</dbReference>
<dbReference type="GO" id="GO:0016491">
    <property type="term" value="F:oxidoreductase activity"/>
    <property type="evidence" value="ECO:0007669"/>
    <property type="project" value="UniProtKB-KW"/>
</dbReference>
<accession>A0AAN7T354</accession>
<comment type="similarity">
    <text evidence="1">Belongs to the short-chain dehydrogenases/reductases (SDR) family.</text>
</comment>
<dbReference type="AlphaFoldDB" id="A0AAN7T354"/>